<feature type="transmembrane region" description="Helical" evidence="1">
    <location>
        <begin position="164"/>
        <end position="183"/>
    </location>
</feature>
<gene>
    <name evidence="2" type="ORF">MTP16_21460</name>
</gene>
<accession>A0ABY4B3F8</accession>
<sequence>MPALHQLNILVHIVFGTLALLVGLGPIFTAAGGGARHARLGRWFLGLATVTLVTAVLGLAVFNFRPFLTVIVLLSVYQAYSGFRALRTRATGPTWRDGVFSAVFLVGGLAFLVLLPRIALVWSPVVMYSTLGTLLTMTVYDLSRFAWRPQWRRGAWLYEHIWKMMSTYAALLSAFTGTVLAAYQPYSQFLPSVLGTAVALGFMGSVYWRQRRRGAPFSAGNA</sequence>
<keyword evidence="3" id="KW-1185">Reference proteome</keyword>
<feature type="transmembrane region" description="Helical" evidence="1">
    <location>
        <begin position="125"/>
        <end position="143"/>
    </location>
</feature>
<dbReference type="EMBL" id="CP094534">
    <property type="protein sequence ID" value="UOE33678.1"/>
    <property type="molecule type" value="Genomic_DNA"/>
</dbReference>
<feature type="transmembrane region" description="Helical" evidence="1">
    <location>
        <begin position="98"/>
        <end position="119"/>
    </location>
</feature>
<keyword evidence="1" id="KW-1133">Transmembrane helix</keyword>
<name>A0ABY4B3F8_9BACT</name>
<keyword evidence="1" id="KW-0472">Membrane</keyword>
<dbReference type="RefSeq" id="WP_243513706.1">
    <property type="nucleotide sequence ID" value="NZ_CP094534.1"/>
</dbReference>
<feature type="transmembrane region" description="Helical" evidence="1">
    <location>
        <begin position="6"/>
        <end position="31"/>
    </location>
</feature>
<proteinExistence type="predicted"/>
<evidence type="ECO:0008006" key="4">
    <source>
        <dbReference type="Google" id="ProtNLM"/>
    </source>
</evidence>
<feature type="transmembrane region" description="Helical" evidence="1">
    <location>
        <begin position="189"/>
        <end position="208"/>
    </location>
</feature>
<evidence type="ECO:0000256" key="1">
    <source>
        <dbReference type="SAM" id="Phobius"/>
    </source>
</evidence>
<feature type="transmembrane region" description="Helical" evidence="1">
    <location>
        <begin position="67"/>
        <end position="86"/>
    </location>
</feature>
<protein>
    <recommendedName>
        <fullName evidence="4">DUF2306 domain-containing protein</fullName>
    </recommendedName>
</protein>
<keyword evidence="1" id="KW-0812">Transmembrane</keyword>
<dbReference type="Proteomes" id="UP000831390">
    <property type="component" value="Chromosome"/>
</dbReference>
<organism evidence="2 3">
    <name type="scientific">Hymenobacter monticola</name>
    <dbReference type="NCBI Taxonomy" id="1705399"/>
    <lineage>
        <taxon>Bacteria</taxon>
        <taxon>Pseudomonadati</taxon>
        <taxon>Bacteroidota</taxon>
        <taxon>Cytophagia</taxon>
        <taxon>Cytophagales</taxon>
        <taxon>Hymenobacteraceae</taxon>
        <taxon>Hymenobacter</taxon>
    </lineage>
</organism>
<feature type="transmembrane region" description="Helical" evidence="1">
    <location>
        <begin position="43"/>
        <end position="61"/>
    </location>
</feature>
<evidence type="ECO:0000313" key="3">
    <source>
        <dbReference type="Proteomes" id="UP000831390"/>
    </source>
</evidence>
<evidence type="ECO:0000313" key="2">
    <source>
        <dbReference type="EMBL" id="UOE33678.1"/>
    </source>
</evidence>
<reference evidence="2 3" key="1">
    <citation type="submission" date="2022-03" db="EMBL/GenBank/DDBJ databases">
        <title>Hymenobactersp. isolated from the air.</title>
        <authorList>
            <person name="Won M."/>
            <person name="Kwon S.-W."/>
        </authorList>
    </citation>
    <scope>NUCLEOTIDE SEQUENCE [LARGE SCALE GENOMIC DNA]</scope>
    <source>
        <strain evidence="2 3">KACC 22596</strain>
    </source>
</reference>